<dbReference type="Proteomes" id="UP001230220">
    <property type="component" value="Unassembled WGS sequence"/>
</dbReference>
<comment type="caution">
    <text evidence="8">The sequence shown here is derived from an EMBL/GenBank/DDBJ whole genome shotgun (WGS) entry which is preliminary data.</text>
</comment>
<dbReference type="InterPro" id="IPR003593">
    <property type="entry name" value="AAA+_ATPase"/>
</dbReference>
<feature type="domain" description="PRD" evidence="7">
    <location>
        <begin position="818"/>
        <end position="917"/>
    </location>
</feature>
<keyword evidence="1" id="KW-0808">Transferase</keyword>
<evidence type="ECO:0000256" key="3">
    <source>
        <dbReference type="ARBA" id="ARBA00022840"/>
    </source>
</evidence>
<dbReference type="Gene3D" id="1.10.1790.10">
    <property type="entry name" value="PRD domain"/>
    <property type="match status" value="1"/>
</dbReference>
<dbReference type="InterPro" id="IPR036390">
    <property type="entry name" value="WH_DNA-bd_sf"/>
</dbReference>
<protein>
    <submittedName>
        <fullName evidence="8">Sigma-54 dependent transcriptional regulator of gfr operon</fullName>
    </submittedName>
</protein>
<keyword evidence="2" id="KW-0547">Nucleotide-binding</keyword>
<dbReference type="SUPFAM" id="SSF63520">
    <property type="entry name" value="PTS-regulatory domain, PRD"/>
    <property type="match status" value="1"/>
</dbReference>
<keyword evidence="9" id="KW-1185">Reference proteome</keyword>
<dbReference type="Pfam" id="PF03610">
    <property type="entry name" value="EIIA-man"/>
    <property type="match status" value="1"/>
</dbReference>
<dbReference type="SUPFAM" id="SSF46785">
    <property type="entry name" value="Winged helix' DNA-binding domain"/>
    <property type="match status" value="1"/>
</dbReference>
<dbReference type="Gene3D" id="3.40.50.300">
    <property type="entry name" value="P-loop containing nucleotide triphosphate hydrolases"/>
    <property type="match status" value="1"/>
</dbReference>
<evidence type="ECO:0000256" key="4">
    <source>
        <dbReference type="ARBA" id="ARBA00023125"/>
    </source>
</evidence>
<evidence type="ECO:0000256" key="2">
    <source>
        <dbReference type="ARBA" id="ARBA00022741"/>
    </source>
</evidence>
<dbReference type="SMART" id="SM00382">
    <property type="entry name" value="AAA"/>
    <property type="match status" value="1"/>
</dbReference>
<organism evidence="8 9">
    <name type="scientific">Breznakia pachnodae</name>
    <dbReference type="NCBI Taxonomy" id="265178"/>
    <lineage>
        <taxon>Bacteria</taxon>
        <taxon>Bacillati</taxon>
        <taxon>Bacillota</taxon>
        <taxon>Erysipelotrichia</taxon>
        <taxon>Erysipelotrichales</taxon>
        <taxon>Erysipelotrichaceae</taxon>
        <taxon>Breznakia</taxon>
    </lineage>
</organism>
<dbReference type="SUPFAM" id="SSF52540">
    <property type="entry name" value="P-loop containing nucleoside triphosphate hydrolases"/>
    <property type="match status" value="1"/>
</dbReference>
<evidence type="ECO:0000259" key="6">
    <source>
        <dbReference type="PROSITE" id="PS51096"/>
    </source>
</evidence>
<evidence type="ECO:0000259" key="7">
    <source>
        <dbReference type="PROSITE" id="PS51372"/>
    </source>
</evidence>
<evidence type="ECO:0000313" key="9">
    <source>
        <dbReference type="Proteomes" id="UP001230220"/>
    </source>
</evidence>
<feature type="domain" description="Sigma-54 factor interaction" evidence="5">
    <location>
        <begin position="105"/>
        <end position="339"/>
    </location>
</feature>
<name>A0ABU0DZQ8_9FIRM</name>
<feature type="domain" description="PTS EIIA type-4" evidence="6">
    <location>
        <begin position="562"/>
        <end position="687"/>
    </location>
</feature>
<proteinExistence type="predicted"/>
<dbReference type="PROSITE" id="PS51096">
    <property type="entry name" value="PTS_EIIA_TYPE_4"/>
    <property type="match status" value="1"/>
</dbReference>
<evidence type="ECO:0000313" key="8">
    <source>
        <dbReference type="EMBL" id="MDQ0360118.1"/>
    </source>
</evidence>
<reference evidence="8 9" key="1">
    <citation type="submission" date="2023-07" db="EMBL/GenBank/DDBJ databases">
        <title>Genomic Encyclopedia of Type Strains, Phase IV (KMG-IV): sequencing the most valuable type-strain genomes for metagenomic binning, comparative biology and taxonomic classification.</title>
        <authorList>
            <person name="Goeker M."/>
        </authorList>
    </citation>
    <scope>NUCLEOTIDE SEQUENCE [LARGE SCALE GENOMIC DNA]</scope>
    <source>
        <strain evidence="8 9">DSM 16784</strain>
    </source>
</reference>
<dbReference type="Pfam" id="PF00874">
    <property type="entry name" value="PRD"/>
    <property type="match status" value="1"/>
</dbReference>
<dbReference type="Pfam" id="PF00158">
    <property type="entry name" value="Sigma54_activat"/>
    <property type="match status" value="1"/>
</dbReference>
<keyword evidence="3" id="KW-0067">ATP-binding</keyword>
<dbReference type="InterPro" id="IPR027417">
    <property type="entry name" value="P-loop_NTPase"/>
</dbReference>
<dbReference type="InterPro" id="IPR036662">
    <property type="entry name" value="PTS_EIIA_man-typ_sf"/>
</dbReference>
<dbReference type="PANTHER" id="PTHR32071">
    <property type="entry name" value="TRANSCRIPTIONAL REGULATORY PROTEIN"/>
    <property type="match status" value="1"/>
</dbReference>
<dbReference type="InterPro" id="IPR011608">
    <property type="entry name" value="PRD"/>
</dbReference>
<dbReference type="EMBL" id="JAUSUR010000001">
    <property type="protein sequence ID" value="MDQ0360118.1"/>
    <property type="molecule type" value="Genomic_DNA"/>
</dbReference>
<accession>A0ABU0DZQ8</accession>
<dbReference type="PANTHER" id="PTHR32071:SF38">
    <property type="entry name" value="PSP OPERON TRANSCRIPTIONAL ACTIVATOR"/>
    <property type="match status" value="1"/>
</dbReference>
<dbReference type="PROSITE" id="PS51372">
    <property type="entry name" value="PRD_2"/>
    <property type="match status" value="1"/>
</dbReference>
<dbReference type="InterPro" id="IPR036634">
    <property type="entry name" value="PRD_sf"/>
</dbReference>
<evidence type="ECO:0000256" key="1">
    <source>
        <dbReference type="ARBA" id="ARBA00022679"/>
    </source>
</evidence>
<dbReference type="InterPro" id="IPR002078">
    <property type="entry name" value="Sigma_54_int"/>
</dbReference>
<dbReference type="CDD" id="cd00009">
    <property type="entry name" value="AAA"/>
    <property type="match status" value="1"/>
</dbReference>
<dbReference type="PROSITE" id="PS50045">
    <property type="entry name" value="SIGMA54_INTERACT_4"/>
    <property type="match status" value="1"/>
</dbReference>
<dbReference type="InterPro" id="IPR004701">
    <property type="entry name" value="PTS_EIIA_man-typ"/>
</dbReference>
<sequence>MNTKEKVYIYIEENYQSINWEDLHTFSASAIAEQFNVSRNVVSQYLNELVEEKRLIKINSRPVIFVPRILVTNNYEVLEDTYPSLEKLQEDIAAKKNKSKSFTKLIGHEGSLNYLIDQCKSAVTYPDGGLSTLLLGVTGVGKSLIAQTMYDYGVEKSVFAKDSRFIAVNCSEYADNPELFLTNLFGNVKGAYTGASQERKGLLSLADGGVLFLDEIHCLRPECQEKLYLFMDKGIYHMIGDNEKWYSSKVFIIFATTEDPQISLLKPLMRRIPITCKIPSLAQRPKQEKKELLHFLLSDESKKIQKEIAISQRVYNLLIDYEFNGNIGEMKNLVKVLAASALMEHTRLNKQDDCIQIDLQHLPDYIIHEVAENMNLLQLDNDTFLKLSEIHLAQNKEKQLYIFNEHMIENYKKIQKENESYFQFIDNAKAILRVYLDELTFTEEGKKNVNEVLYQSLFENIRLKISQKFRISLTNTEVISLSKLLYDYRIDINSCTSLYNEEKQIILDCLEYIKKQDFENYNMTQEILQIISNSINIEFNSLGILDFYVYLKTMTGVEKKKETHGIVLAHGYSTASSITTTANHMLGSYVFDAIDMPMDLQATDIAAKLNAYIHSQPNISNIVMLVDMGSLEEIYKNINTNESVNIVIFNNVTLKLVLDIGFMITRNESITQIMNTVETTDYQNRHIYIETKRKNKAIITVCPTGIQTAEKLSQLLQDSLPEEVDMEIIAHEFSEIQNNQKNSDIYEQYDVQYIVGTANPLDDKDSYIPVEELIEKQNMDKIQLLFNTVLTDEQIDKFSHNLLRNFSLQNLLEYLTILNPEKIVSYTEEIIKELKTTMNPALTSSTVVGLYIHISCLIERLITDNYITKYDQLDSFIKEEAEFIEIVKNSFKNLEKHYCVEIPISEIAYIHDHIYRK</sequence>
<keyword evidence="4" id="KW-0238">DNA-binding</keyword>
<dbReference type="SUPFAM" id="SSF53062">
    <property type="entry name" value="PTS system fructose IIA component-like"/>
    <property type="match status" value="1"/>
</dbReference>
<dbReference type="Gene3D" id="3.40.50.510">
    <property type="entry name" value="Phosphotransferase system, mannose-type IIA component"/>
    <property type="match status" value="1"/>
</dbReference>
<evidence type="ECO:0000259" key="5">
    <source>
        <dbReference type="PROSITE" id="PS50045"/>
    </source>
</evidence>
<dbReference type="RefSeq" id="WP_307405775.1">
    <property type="nucleotide sequence ID" value="NZ_JAUSUR010000001.1"/>
</dbReference>
<gene>
    <name evidence="8" type="ORF">J2S15_000849</name>
</gene>